<dbReference type="Proteomes" id="UP000002812">
    <property type="component" value="Unassembled WGS sequence"/>
</dbReference>
<dbReference type="AlphaFoldDB" id="I7ZRL5"/>
<proteinExistence type="predicted"/>
<gene>
    <name evidence="1" type="ORF">Ao3042_09354</name>
</gene>
<dbReference type="OrthoDB" id="408954at2759"/>
<dbReference type="EMBL" id="AKHY01000187">
    <property type="protein sequence ID" value="EIT74649.1"/>
    <property type="molecule type" value="Genomic_DNA"/>
</dbReference>
<comment type="caution">
    <text evidence="1">The sequence shown here is derived from an EMBL/GenBank/DDBJ whole genome shotgun (WGS) entry which is preliminary data.</text>
</comment>
<dbReference type="HOGENOM" id="CLU_2196379_0_0_1"/>
<evidence type="ECO:0000313" key="2">
    <source>
        <dbReference type="Proteomes" id="UP000002812"/>
    </source>
</evidence>
<name>I7ZRL5_ASPO3</name>
<reference evidence="2" key="2">
    <citation type="submission" date="2012-06" db="EMBL/GenBank/DDBJ databases">
        <title>Comparative genomic analyses of Aspergillus oryzae 3.042 and A. oryzae RIB40 for soy-sauce fermentation.</title>
        <authorList>
            <person name="Zhao G."/>
            <person name="Hou L."/>
            <person name="Wang C."/>
            <person name="Cao X."/>
        </authorList>
    </citation>
    <scope>NUCLEOTIDE SEQUENCE [LARGE SCALE GENOMIC DNA]</scope>
    <source>
        <strain evidence="2">3.042</strain>
    </source>
</reference>
<protein>
    <submittedName>
        <fullName evidence="1">Uncharacterized protein</fullName>
    </submittedName>
</protein>
<sequence>MPAMFFRFHMLTYLLYLTVISIEETFAFSGYSVMPTSFFLGGIARRMDMHLLSGAEGNFGPWGILDWICGTTVGGDEDEEELEEALRLLMQCAVRIYGSCSRRLGYVP</sequence>
<evidence type="ECO:0000313" key="1">
    <source>
        <dbReference type="EMBL" id="EIT74649.1"/>
    </source>
</evidence>
<accession>I7ZRL5</accession>
<reference evidence="1 2" key="1">
    <citation type="journal article" date="2012" name="Eukaryot. Cell">
        <title>Draft genome sequence of Aspergillus oryzae strain 3.042.</title>
        <authorList>
            <person name="Zhao G."/>
            <person name="Yao Y."/>
            <person name="Qi W."/>
            <person name="Wang C."/>
            <person name="Hou L."/>
            <person name="Zeng B."/>
            <person name="Cao X."/>
        </authorList>
    </citation>
    <scope>NUCLEOTIDE SEQUENCE [LARGE SCALE GENOMIC DNA]</scope>
    <source>
        <strain evidence="1 2">3.042</strain>
    </source>
</reference>
<organism evidence="1 2">
    <name type="scientific">Aspergillus oryzae (strain 3.042)</name>
    <name type="common">Yellow koji mold</name>
    <dbReference type="NCBI Taxonomy" id="1160506"/>
    <lineage>
        <taxon>Eukaryota</taxon>
        <taxon>Fungi</taxon>
        <taxon>Dikarya</taxon>
        <taxon>Ascomycota</taxon>
        <taxon>Pezizomycotina</taxon>
        <taxon>Eurotiomycetes</taxon>
        <taxon>Eurotiomycetidae</taxon>
        <taxon>Eurotiales</taxon>
        <taxon>Aspergillaceae</taxon>
        <taxon>Aspergillus</taxon>
        <taxon>Aspergillus subgen. Circumdati</taxon>
    </lineage>
</organism>